<evidence type="ECO:0008006" key="3">
    <source>
        <dbReference type="Google" id="ProtNLM"/>
    </source>
</evidence>
<comment type="caution">
    <text evidence="1">The sequence shown here is derived from an EMBL/GenBank/DDBJ whole genome shotgun (WGS) entry which is preliminary data.</text>
</comment>
<evidence type="ECO:0000313" key="2">
    <source>
        <dbReference type="Proteomes" id="UP001225356"/>
    </source>
</evidence>
<proteinExistence type="predicted"/>
<keyword evidence="2" id="KW-1185">Reference proteome</keyword>
<dbReference type="Proteomes" id="UP001225356">
    <property type="component" value="Unassembled WGS sequence"/>
</dbReference>
<reference evidence="1 2" key="1">
    <citation type="submission" date="2023-07" db="EMBL/GenBank/DDBJ databases">
        <title>Sequencing the genomes of 1000 actinobacteria strains.</title>
        <authorList>
            <person name="Klenk H.-P."/>
        </authorList>
    </citation>
    <scope>NUCLEOTIDE SEQUENCE [LARGE SCALE GENOMIC DNA]</scope>
    <source>
        <strain evidence="1 2">DSM 46740</strain>
    </source>
</reference>
<organism evidence="1 2">
    <name type="scientific">Streptosporangium lutulentum</name>
    <dbReference type="NCBI Taxonomy" id="1461250"/>
    <lineage>
        <taxon>Bacteria</taxon>
        <taxon>Bacillati</taxon>
        <taxon>Actinomycetota</taxon>
        <taxon>Actinomycetes</taxon>
        <taxon>Streptosporangiales</taxon>
        <taxon>Streptosporangiaceae</taxon>
        <taxon>Streptosporangium</taxon>
    </lineage>
</organism>
<dbReference type="RefSeq" id="WP_307557793.1">
    <property type="nucleotide sequence ID" value="NZ_JAUSQU010000001.1"/>
</dbReference>
<evidence type="ECO:0000313" key="1">
    <source>
        <dbReference type="EMBL" id="MDP9843543.1"/>
    </source>
</evidence>
<dbReference type="EMBL" id="JAUSQU010000001">
    <property type="protein sequence ID" value="MDP9843543.1"/>
    <property type="molecule type" value="Genomic_DNA"/>
</dbReference>
<name>A0ABT9QB73_9ACTN</name>
<accession>A0ABT9QB73</accession>
<protein>
    <recommendedName>
        <fullName evidence="3">ArsR family transcriptional regulator</fullName>
    </recommendedName>
</protein>
<gene>
    <name evidence="1" type="ORF">J2853_002754</name>
</gene>
<sequence length="57" mass="6302">MDSSEQRLHLSGALGREPLNRFIELGWIQRSDDSRAVIITRAGRQGFDESFGIGPGT</sequence>